<proteinExistence type="predicted"/>
<reference evidence="1 2" key="1">
    <citation type="journal article" date="2015" name="Genome Announc.">
        <title>Complete Genome Sequence of Citrobacter freundii Myophage Moon.</title>
        <authorList>
            <person name="Edwards G.B."/>
            <person name="Luna A.J."/>
            <person name="Hernandez A.C."/>
            <person name="Kuty Everett G.F."/>
        </authorList>
    </citation>
    <scope>NUCLEOTIDE SEQUENCE [LARGE SCALE GENOMIC DNA]</scope>
</reference>
<evidence type="ECO:0000313" key="1">
    <source>
        <dbReference type="EMBL" id="AIX12038.1"/>
    </source>
</evidence>
<dbReference type="KEGG" id="vg:24721666"/>
<gene>
    <name evidence="1" type="ORF">CPT_Moon67</name>
</gene>
<organism evidence="1 2">
    <name type="scientific">Citrobacter phage Moon</name>
    <dbReference type="NCBI Taxonomy" id="1540095"/>
    <lineage>
        <taxon>Viruses</taxon>
        <taxon>Duplodnaviria</taxon>
        <taxon>Heunggongvirae</taxon>
        <taxon>Uroviricota</taxon>
        <taxon>Caudoviricetes</taxon>
        <taxon>Pantevenvirales</taxon>
        <taxon>Straboviridae</taxon>
        <taxon>Tevenvirinae</taxon>
        <taxon>Moonvirus</taxon>
        <taxon>Moonvirus moon</taxon>
    </lineage>
</organism>
<evidence type="ECO:0000313" key="2">
    <source>
        <dbReference type="Proteomes" id="UP000030323"/>
    </source>
</evidence>
<dbReference type="RefSeq" id="YP_009146500.1">
    <property type="nucleotide sequence ID" value="NC_027331.1"/>
</dbReference>
<dbReference type="GeneID" id="24721666"/>
<keyword evidence="2" id="KW-1185">Reference proteome</keyword>
<sequence length="86" mass="10421">MIREIVLKFEFGNVTVEKSGKVEFFDPWAEIYLTSTINEFQMEFAEVQLKALYKEYDDYSLMPPDIQMTDMLYIRRMVTKTWELFK</sequence>
<name>A0A0A0YTF1_9CAUD</name>
<dbReference type="Proteomes" id="UP000030323">
    <property type="component" value="Segment"/>
</dbReference>
<dbReference type="EMBL" id="KM236240">
    <property type="protein sequence ID" value="AIX12038.1"/>
    <property type="molecule type" value="Genomic_DNA"/>
</dbReference>
<protein>
    <submittedName>
        <fullName evidence="1">Uncharacterized protein</fullName>
    </submittedName>
</protein>
<accession>A0A0A0YTF1</accession>